<dbReference type="Proteomes" id="UP000245202">
    <property type="component" value="Unassembled WGS sequence"/>
</dbReference>
<evidence type="ECO:0000313" key="3">
    <source>
        <dbReference type="Proteomes" id="UP000245202"/>
    </source>
</evidence>
<proteinExistence type="predicted"/>
<dbReference type="Gene3D" id="3.20.20.150">
    <property type="entry name" value="Divalent-metal-dependent TIM barrel enzymes"/>
    <property type="match status" value="1"/>
</dbReference>
<feature type="domain" description="Xylose isomerase-like TIM barrel" evidence="1">
    <location>
        <begin position="27"/>
        <end position="281"/>
    </location>
</feature>
<protein>
    <submittedName>
        <fullName evidence="2">Sugar phosphate isomerase</fullName>
    </submittedName>
</protein>
<evidence type="ECO:0000259" key="1">
    <source>
        <dbReference type="Pfam" id="PF01261"/>
    </source>
</evidence>
<evidence type="ECO:0000313" key="2">
    <source>
        <dbReference type="EMBL" id="GBG05875.1"/>
    </source>
</evidence>
<dbReference type="InterPro" id="IPR036237">
    <property type="entry name" value="Xyl_isomerase-like_sf"/>
</dbReference>
<comment type="caution">
    <text evidence="2">The sequence shown here is derived from an EMBL/GenBank/DDBJ whole genome shotgun (WGS) entry which is preliminary data.</text>
</comment>
<dbReference type="SUPFAM" id="SSF51658">
    <property type="entry name" value="Xylose isomerase-like"/>
    <property type="match status" value="1"/>
</dbReference>
<sequence length="287" mass="32086">MKPGVSTYSLVDKIVSRQMSVLDVIQWISDQGGEHVEIVPAGYDLENNMELVDAIRLKAEGLKLDISNYAITANFVAGDAQACEAEIARVMKHVDIANRLGVKLMRHDVAFRPAEEMTESYFLGDLDRMADACRRIADYAAQYGITTSVENHGHYIQASERVERLIRHVDLPNFKTTVDIANFMCVDEDPIQACKRNVPYASMVHVKDFYVRPSDFDPGEGWSKSAGGNYLRGAILGHGDINVREILNMIKASGYDGYLSLEFEGMEDCLTGTRVGLDNLKRLWSEI</sequence>
<dbReference type="RefSeq" id="WP_108991312.1">
    <property type="nucleotide sequence ID" value="NZ_BDQX01000028.1"/>
</dbReference>
<name>A0A2R5EIG7_9BACL</name>
<dbReference type="PANTHER" id="PTHR12110">
    <property type="entry name" value="HYDROXYPYRUVATE ISOMERASE"/>
    <property type="match status" value="1"/>
</dbReference>
<dbReference type="InterPro" id="IPR050312">
    <property type="entry name" value="IolE/XylAMocC-like"/>
</dbReference>
<reference evidence="2 3" key="1">
    <citation type="submission" date="2017-08" db="EMBL/GenBank/DDBJ databases">
        <title>Substantial Increase in Enzyme Production by Combined Drug-Resistance Mutations in Paenibacillus agaridevorans.</title>
        <authorList>
            <person name="Tanaka Y."/>
            <person name="Funane K."/>
            <person name="Hosaka T."/>
            <person name="Shiwa Y."/>
            <person name="Fujita N."/>
            <person name="Miyazaki T."/>
            <person name="Yoshikawa H."/>
            <person name="Murakami K."/>
            <person name="Kasahara K."/>
            <person name="Inaoka T."/>
            <person name="Hiraga Y."/>
            <person name="Ochi K."/>
        </authorList>
    </citation>
    <scope>NUCLEOTIDE SEQUENCE [LARGE SCALE GENOMIC DNA]</scope>
    <source>
        <strain evidence="2 3">T-3040</strain>
    </source>
</reference>
<dbReference type="EMBL" id="BDQX01000028">
    <property type="protein sequence ID" value="GBG05875.1"/>
    <property type="molecule type" value="Genomic_DNA"/>
</dbReference>
<dbReference type="AlphaFoldDB" id="A0A2R5EIG7"/>
<keyword evidence="3" id="KW-1185">Reference proteome</keyword>
<keyword evidence="2" id="KW-0413">Isomerase</keyword>
<dbReference type="InterPro" id="IPR013022">
    <property type="entry name" value="Xyl_isomerase-like_TIM-brl"/>
</dbReference>
<dbReference type="PANTHER" id="PTHR12110:SF53">
    <property type="entry name" value="BLR5974 PROTEIN"/>
    <property type="match status" value="1"/>
</dbReference>
<gene>
    <name evidence="2" type="ORF">PAT3040_00360</name>
</gene>
<organism evidence="2 3">
    <name type="scientific">Paenibacillus agaridevorans</name>
    <dbReference type="NCBI Taxonomy" id="171404"/>
    <lineage>
        <taxon>Bacteria</taxon>
        <taxon>Bacillati</taxon>
        <taxon>Bacillota</taxon>
        <taxon>Bacilli</taxon>
        <taxon>Bacillales</taxon>
        <taxon>Paenibacillaceae</taxon>
        <taxon>Paenibacillus</taxon>
    </lineage>
</organism>
<accession>A0A2R5EIG7</accession>
<dbReference type="Pfam" id="PF01261">
    <property type="entry name" value="AP_endonuc_2"/>
    <property type="match status" value="1"/>
</dbReference>
<dbReference type="GO" id="GO:0016853">
    <property type="term" value="F:isomerase activity"/>
    <property type="evidence" value="ECO:0007669"/>
    <property type="project" value="UniProtKB-KW"/>
</dbReference>